<accession>A0A9P9EXJ6</accession>
<keyword evidence="2" id="KW-1185">Reference proteome</keyword>
<dbReference type="Proteomes" id="UP000738349">
    <property type="component" value="Unassembled WGS sequence"/>
</dbReference>
<evidence type="ECO:0000313" key="2">
    <source>
        <dbReference type="Proteomes" id="UP000738349"/>
    </source>
</evidence>
<dbReference type="EMBL" id="JAGMUV010000008">
    <property type="protein sequence ID" value="KAH7146456.1"/>
    <property type="molecule type" value="Genomic_DNA"/>
</dbReference>
<protein>
    <submittedName>
        <fullName evidence="1">Uncharacterized protein</fullName>
    </submittedName>
</protein>
<sequence length="219" mass="23450">MSLPHLRLSKMGTLACTRWQQVPGPFLTWSPYYLPRGRYTCTWDSARDLRSILNRPEANPQNVVSPSARPATTFGCTSGQYQPLGDGSVLSFKGTNEEPVSFTPSSCDGRGKAVESSNRCRVKQRSIGAILLLASPAFASCPPPSRRGLSWDASARLPRGRKRRVSGPKSVGGTFRLTAPSASVNRVVIVASQATATVSWLNLGAGGGQSSGSATLRRR</sequence>
<reference evidence="1" key="1">
    <citation type="journal article" date="2021" name="Nat. Commun.">
        <title>Genetic determinants of endophytism in the Arabidopsis root mycobiome.</title>
        <authorList>
            <person name="Mesny F."/>
            <person name="Miyauchi S."/>
            <person name="Thiergart T."/>
            <person name="Pickel B."/>
            <person name="Atanasova L."/>
            <person name="Karlsson M."/>
            <person name="Huettel B."/>
            <person name="Barry K.W."/>
            <person name="Haridas S."/>
            <person name="Chen C."/>
            <person name="Bauer D."/>
            <person name="Andreopoulos W."/>
            <person name="Pangilinan J."/>
            <person name="LaButti K."/>
            <person name="Riley R."/>
            <person name="Lipzen A."/>
            <person name="Clum A."/>
            <person name="Drula E."/>
            <person name="Henrissat B."/>
            <person name="Kohler A."/>
            <person name="Grigoriev I.V."/>
            <person name="Martin F.M."/>
            <person name="Hacquard S."/>
        </authorList>
    </citation>
    <scope>NUCLEOTIDE SEQUENCE</scope>
    <source>
        <strain evidence="1">MPI-CAGE-AT-0147</strain>
    </source>
</reference>
<name>A0A9P9EXJ6_9HYPO</name>
<proteinExistence type="predicted"/>
<comment type="caution">
    <text evidence="1">The sequence shown here is derived from an EMBL/GenBank/DDBJ whole genome shotgun (WGS) entry which is preliminary data.</text>
</comment>
<gene>
    <name evidence="1" type="ORF">EDB81DRAFT_493391</name>
</gene>
<dbReference type="AlphaFoldDB" id="A0A9P9EXJ6"/>
<evidence type="ECO:0000313" key="1">
    <source>
        <dbReference type="EMBL" id="KAH7146456.1"/>
    </source>
</evidence>
<organism evidence="1 2">
    <name type="scientific">Dactylonectria macrodidyma</name>
    <dbReference type="NCBI Taxonomy" id="307937"/>
    <lineage>
        <taxon>Eukaryota</taxon>
        <taxon>Fungi</taxon>
        <taxon>Dikarya</taxon>
        <taxon>Ascomycota</taxon>
        <taxon>Pezizomycotina</taxon>
        <taxon>Sordariomycetes</taxon>
        <taxon>Hypocreomycetidae</taxon>
        <taxon>Hypocreales</taxon>
        <taxon>Nectriaceae</taxon>
        <taxon>Dactylonectria</taxon>
    </lineage>
</organism>